<name>A0A6C2ULM3_9BACT</name>
<dbReference type="SUPFAM" id="SSF56784">
    <property type="entry name" value="HAD-like"/>
    <property type="match status" value="1"/>
</dbReference>
<keyword evidence="4 6" id="KW-1133">Transmembrane helix</keyword>
<dbReference type="InterPro" id="IPR000537">
    <property type="entry name" value="UbiA_prenyltransferase"/>
</dbReference>
<dbReference type="PANTHER" id="PTHR11048">
    <property type="entry name" value="PRENYLTRANSFERASES"/>
    <property type="match status" value="1"/>
</dbReference>
<protein>
    <submittedName>
        <fullName evidence="7">Decaprenyl-phosphate phosphoribosyltransferase</fullName>
    </submittedName>
</protein>
<dbReference type="GO" id="GO:0005886">
    <property type="term" value="C:plasma membrane"/>
    <property type="evidence" value="ECO:0007669"/>
    <property type="project" value="TreeGrafter"/>
</dbReference>
<evidence type="ECO:0000313" key="8">
    <source>
        <dbReference type="Proteomes" id="UP000346198"/>
    </source>
</evidence>
<dbReference type="InterPro" id="IPR044878">
    <property type="entry name" value="UbiA_sf"/>
</dbReference>
<feature type="transmembrane region" description="Helical" evidence="6">
    <location>
        <begin position="312"/>
        <end position="331"/>
    </location>
</feature>
<evidence type="ECO:0000256" key="3">
    <source>
        <dbReference type="ARBA" id="ARBA00022692"/>
    </source>
</evidence>
<dbReference type="InterPro" id="IPR036412">
    <property type="entry name" value="HAD-like_sf"/>
</dbReference>
<dbReference type="EMBL" id="CAAHFH010000001">
    <property type="protein sequence ID" value="VGO20241.1"/>
    <property type="molecule type" value="Genomic_DNA"/>
</dbReference>
<reference evidence="7 8" key="1">
    <citation type="submission" date="2019-04" db="EMBL/GenBank/DDBJ databases">
        <authorList>
            <person name="Van Vliet M D."/>
        </authorList>
    </citation>
    <scope>NUCLEOTIDE SEQUENCE [LARGE SCALE GENOMIC DNA]</scope>
    <source>
        <strain evidence="7 8">F21</strain>
    </source>
</reference>
<keyword evidence="7" id="KW-0808">Transferase</keyword>
<dbReference type="GO" id="GO:0009247">
    <property type="term" value="P:glycolipid biosynthetic process"/>
    <property type="evidence" value="ECO:0007669"/>
    <property type="project" value="TreeGrafter"/>
</dbReference>
<feature type="transmembrane region" description="Helical" evidence="6">
    <location>
        <begin position="419"/>
        <end position="436"/>
    </location>
</feature>
<organism evidence="7 8">
    <name type="scientific">Pontiella sulfatireligans</name>
    <dbReference type="NCBI Taxonomy" id="2750658"/>
    <lineage>
        <taxon>Bacteria</taxon>
        <taxon>Pseudomonadati</taxon>
        <taxon>Kiritimatiellota</taxon>
        <taxon>Kiritimatiellia</taxon>
        <taxon>Kiritimatiellales</taxon>
        <taxon>Pontiellaceae</taxon>
        <taxon>Pontiella</taxon>
    </lineage>
</organism>
<dbReference type="Gene3D" id="3.40.50.1000">
    <property type="entry name" value="HAD superfamily/HAD-like"/>
    <property type="match status" value="1"/>
</dbReference>
<feature type="transmembrane region" description="Helical" evidence="6">
    <location>
        <begin position="337"/>
        <end position="355"/>
    </location>
</feature>
<dbReference type="InterPro" id="IPR023214">
    <property type="entry name" value="HAD_sf"/>
</dbReference>
<dbReference type="AlphaFoldDB" id="A0A6C2ULM3"/>
<dbReference type="CDD" id="cd13963">
    <property type="entry name" value="PT_UbiA_2"/>
    <property type="match status" value="1"/>
</dbReference>
<dbReference type="InterPro" id="IPR039653">
    <property type="entry name" value="Prenyltransferase"/>
</dbReference>
<accession>A0A6C2ULM3</accession>
<dbReference type="PANTHER" id="PTHR11048:SF5">
    <property type="entry name" value="DECAPRENYL-PHOSPHATE PHOSPHORIBOSYLTRANSFERASE"/>
    <property type="match status" value="1"/>
</dbReference>
<dbReference type="NCBIfam" id="NF006088">
    <property type="entry name" value="PRK08238.1"/>
    <property type="match status" value="1"/>
</dbReference>
<comment type="subcellular location">
    <subcellularLocation>
        <location evidence="1">Membrane</location>
        <topology evidence="1">Multi-pass membrane protein</topology>
    </subcellularLocation>
</comment>
<proteinExistence type="predicted"/>
<dbReference type="Gene3D" id="1.10.357.140">
    <property type="entry name" value="UbiA prenyltransferase"/>
    <property type="match status" value="1"/>
</dbReference>
<evidence type="ECO:0000256" key="6">
    <source>
        <dbReference type="SAM" id="Phobius"/>
    </source>
</evidence>
<evidence type="ECO:0000256" key="1">
    <source>
        <dbReference type="ARBA" id="ARBA00004141"/>
    </source>
</evidence>
<keyword evidence="5 6" id="KW-0472">Membrane</keyword>
<keyword evidence="8" id="KW-1185">Reference proteome</keyword>
<keyword evidence="2" id="KW-1003">Cell membrane</keyword>
<evidence type="ECO:0000256" key="5">
    <source>
        <dbReference type="ARBA" id="ARBA00023136"/>
    </source>
</evidence>
<feature type="transmembrane region" description="Helical" evidence="6">
    <location>
        <begin position="287"/>
        <end position="305"/>
    </location>
</feature>
<feature type="transmembrane region" description="Helical" evidence="6">
    <location>
        <begin position="218"/>
        <end position="241"/>
    </location>
</feature>
<feature type="transmembrane region" description="Helical" evidence="6">
    <location>
        <begin position="262"/>
        <end position="281"/>
    </location>
</feature>
<evidence type="ECO:0000256" key="4">
    <source>
        <dbReference type="ARBA" id="ARBA00022989"/>
    </source>
</evidence>
<dbReference type="GO" id="GO:0016765">
    <property type="term" value="F:transferase activity, transferring alkyl or aryl (other than methyl) groups"/>
    <property type="evidence" value="ECO:0007669"/>
    <property type="project" value="InterPro"/>
</dbReference>
<feature type="transmembrane region" description="Helical" evidence="6">
    <location>
        <begin position="384"/>
        <end position="407"/>
    </location>
</feature>
<gene>
    <name evidence="7" type="ORF">SCARR_02302</name>
</gene>
<evidence type="ECO:0000256" key="2">
    <source>
        <dbReference type="ARBA" id="ARBA00022475"/>
    </source>
</evidence>
<dbReference type="Pfam" id="PF01040">
    <property type="entry name" value="UbiA"/>
    <property type="match status" value="1"/>
</dbReference>
<keyword evidence="7" id="KW-0328">Glycosyltransferase</keyword>
<keyword evidence="3 6" id="KW-0812">Transmembrane</keyword>
<evidence type="ECO:0000313" key="7">
    <source>
        <dbReference type="EMBL" id="VGO20241.1"/>
    </source>
</evidence>
<dbReference type="Proteomes" id="UP000346198">
    <property type="component" value="Unassembled WGS sequence"/>
</dbReference>
<dbReference type="GO" id="GO:0016757">
    <property type="term" value="F:glycosyltransferase activity"/>
    <property type="evidence" value="ECO:0007669"/>
    <property type="project" value="UniProtKB-KW"/>
</dbReference>
<sequence>MSKNDSIPLCVDLDGTLVKLDTLHQALFLLLRREPASIFRLPGWIAKGKAHLKDQVMQRVSLDAAALPYHQEFLAHLRSEHAAGRPLVLATASNHRTADAVAEHLGLFSETLSSCASTNLRHAQKLEAIQARFPKFAYAGNDAADFPIWEAAEEVILVNPTPTAKAKYAGKASQIFIEKRPEGLMVIKAMRCNQWLKNLLIFSPMLLAHKFADLGSLWQSAVAFLSFSLAASSIYVLNDLFDLSADQHHPRKCRRPFASGDLPIVSGALMIPVLVAFSFAFCWFLPPAFLFVLLAYYAITTAYSWRIKQVAVADVLTLAVLFSMRIVAGAVATSTTASGWFIEFAIFLFLSLALVKRMAELREMEKEPDKENHQRERGYVPADLPLLLAFGTASGYIAVFVFTLYLNSDKVTLLYSRPQFLWAFCPLLLYWITRIWHLAWRGKMHDDPLAFAAKDPQTYFVGAIAVAAMLYAI</sequence>
<dbReference type="RefSeq" id="WP_136061677.1">
    <property type="nucleotide sequence ID" value="NZ_CAAHFH010000001.1"/>
</dbReference>